<accession>A0A521D0P7</accession>
<name>A0A521D0P7_9RHOB</name>
<proteinExistence type="predicted"/>
<dbReference type="RefSeq" id="WP_142493018.1">
    <property type="nucleotide sequence ID" value="NZ_FXTO01000008.1"/>
</dbReference>
<dbReference type="AlphaFoldDB" id="A0A521D0P7"/>
<evidence type="ECO:0000313" key="2">
    <source>
        <dbReference type="Proteomes" id="UP000316030"/>
    </source>
</evidence>
<dbReference type="Proteomes" id="UP000316030">
    <property type="component" value="Unassembled WGS sequence"/>
</dbReference>
<reference evidence="1 2" key="1">
    <citation type="submission" date="2017-05" db="EMBL/GenBank/DDBJ databases">
        <authorList>
            <person name="Varghese N."/>
            <person name="Submissions S."/>
        </authorList>
    </citation>
    <scope>NUCLEOTIDE SEQUENCE [LARGE SCALE GENOMIC DNA]</scope>
    <source>
        <strain evidence="1 2">DSM 29506</strain>
    </source>
</reference>
<gene>
    <name evidence="1" type="ORF">SAMN06265173_108101</name>
</gene>
<organism evidence="1 2">
    <name type="scientific">Thalassovita litoralis</name>
    <dbReference type="NCBI Taxonomy" id="1010611"/>
    <lineage>
        <taxon>Bacteria</taxon>
        <taxon>Pseudomonadati</taxon>
        <taxon>Pseudomonadota</taxon>
        <taxon>Alphaproteobacteria</taxon>
        <taxon>Rhodobacterales</taxon>
        <taxon>Roseobacteraceae</taxon>
        <taxon>Thalassovita</taxon>
    </lineage>
</organism>
<evidence type="ECO:0000313" key="1">
    <source>
        <dbReference type="EMBL" id="SMO65266.1"/>
    </source>
</evidence>
<dbReference type="EMBL" id="FXTO01000008">
    <property type="protein sequence ID" value="SMO65266.1"/>
    <property type="molecule type" value="Genomic_DNA"/>
</dbReference>
<dbReference type="NCBIfam" id="TIGR01634">
    <property type="entry name" value="tail_P2_I"/>
    <property type="match status" value="1"/>
</dbReference>
<sequence length="419" mass="46714">MAQETLLPDNRTAFEEAADLTGSRASELRDGLRDLVKPYAIPATHLPWLAWGLSVDLWKQNWPEDQKRAQTARSLPFHAIKGTQTAIAQALAVMGAEARRFVVPPATTYMTRALTEEDRTAYLDRFAQLRVYPFVARGITGRFGLFLSCKRGLGTTGLGPVNPVSLKGTRYIRTATLYDRGVETSLTFRSVTPERVGSANAMAFDEVILGPKPTAAIHLDATPKARAFLIDDQSVRRRVLRIPRDASYSYRLGREQYTTVLPEGELIDVRPQSIAEAHPAQATSVFPSATGQRVLGGHLPETIAWRYLYSRWHIHDPDRVPDTQWRSTHLGHTRLGMPAYHAEVLTRIKGRRHPRTAGAFVNGYMVAAIREPIADAREAVMVSKSLRDKVLINSKTYRLPRAGDRRALGALKIGTFIEV</sequence>
<dbReference type="InterPro" id="IPR006521">
    <property type="entry name" value="Tail_protein_I"/>
</dbReference>
<keyword evidence="2" id="KW-1185">Reference proteome</keyword>
<protein>
    <submittedName>
        <fullName evidence="1">Phage tail protein, P2 protein I family</fullName>
    </submittedName>
</protein>
<dbReference type="OrthoDB" id="90759at2"/>
<dbReference type="Pfam" id="PF09684">
    <property type="entry name" value="Tail_P2_I"/>
    <property type="match status" value="1"/>
</dbReference>